<dbReference type="PROSITE" id="PS00211">
    <property type="entry name" value="ABC_TRANSPORTER_1"/>
    <property type="match status" value="1"/>
</dbReference>
<evidence type="ECO:0000256" key="3">
    <source>
        <dbReference type="ARBA" id="ARBA00022840"/>
    </source>
</evidence>
<dbReference type="GO" id="GO:0005524">
    <property type="term" value="F:ATP binding"/>
    <property type="evidence" value="ECO:0007669"/>
    <property type="project" value="UniProtKB-KW"/>
</dbReference>
<sequence length="246" mass="28042">MSMLLQLKQLAKKRPGSTDSYLFRNLSAAVAEPQIIHLLGFSGQGKSTLLRIIARLSGADAGELYLFDQPMAAYSPEEWRSTVCYVAQQPIMLPGSVEDNLRIASHLQQIPFDRDYARQLMERMELHLDWSKAAAQLSGGEKQRLALIRALLLRPRILLLDEVTSALDIHSQHAVEQVLLELQRSEGTAQIWVTHQLEQARRISQRIWFLAEEQLLEDSSPQAFFHSPRTEEARRFLQTSLEKVTN</sequence>
<dbReference type="InterPro" id="IPR027417">
    <property type="entry name" value="P-loop_NTPase"/>
</dbReference>
<dbReference type="InterPro" id="IPR017871">
    <property type="entry name" value="ABC_transporter-like_CS"/>
</dbReference>
<evidence type="ECO:0000259" key="4">
    <source>
        <dbReference type="PROSITE" id="PS50893"/>
    </source>
</evidence>
<evidence type="ECO:0000313" key="5">
    <source>
        <dbReference type="EMBL" id="MBM7592139.1"/>
    </source>
</evidence>
<keyword evidence="6" id="KW-1185">Reference proteome</keyword>
<dbReference type="Proteomes" id="UP000717624">
    <property type="component" value="Unassembled WGS sequence"/>
</dbReference>
<comment type="caution">
    <text evidence="5">The sequence shown here is derived from an EMBL/GenBank/DDBJ whole genome shotgun (WGS) entry which is preliminary data.</text>
</comment>
<reference evidence="5" key="1">
    <citation type="submission" date="2021-01" db="EMBL/GenBank/DDBJ databases">
        <title>Genomic Encyclopedia of Type Strains, Phase IV (KMG-IV): sequencing the most valuable type-strain genomes for metagenomic binning, comparative biology and taxonomic classification.</title>
        <authorList>
            <person name="Goeker M."/>
        </authorList>
    </citation>
    <scope>NUCLEOTIDE SEQUENCE</scope>
    <source>
        <strain evidence="5">DSM 25523</strain>
    </source>
</reference>
<feature type="domain" description="ABC transporter" evidence="4">
    <location>
        <begin position="5"/>
        <end position="237"/>
    </location>
</feature>
<protein>
    <submittedName>
        <fullName evidence="5">ABC transport system ATP-binding protein</fullName>
    </submittedName>
</protein>
<evidence type="ECO:0000256" key="2">
    <source>
        <dbReference type="ARBA" id="ARBA00022741"/>
    </source>
</evidence>
<evidence type="ECO:0000313" key="6">
    <source>
        <dbReference type="Proteomes" id="UP000717624"/>
    </source>
</evidence>
<gene>
    <name evidence="5" type="ORF">JOD01_003795</name>
</gene>
<dbReference type="PANTHER" id="PTHR43423">
    <property type="entry name" value="ABC TRANSPORTER I FAMILY MEMBER 17"/>
    <property type="match status" value="1"/>
</dbReference>
<evidence type="ECO:0000256" key="1">
    <source>
        <dbReference type="ARBA" id="ARBA00022448"/>
    </source>
</evidence>
<name>A0A938Y4H1_9BACL</name>
<dbReference type="AlphaFoldDB" id="A0A938Y4H1"/>
<dbReference type="PANTHER" id="PTHR43423:SF1">
    <property type="entry name" value="ABC TRANSPORTER I FAMILY MEMBER 17"/>
    <property type="match status" value="1"/>
</dbReference>
<dbReference type="GO" id="GO:0016887">
    <property type="term" value="F:ATP hydrolysis activity"/>
    <property type="evidence" value="ECO:0007669"/>
    <property type="project" value="InterPro"/>
</dbReference>
<dbReference type="InterPro" id="IPR003593">
    <property type="entry name" value="AAA+_ATPase"/>
</dbReference>
<keyword evidence="2" id="KW-0547">Nucleotide-binding</keyword>
<keyword evidence="3 5" id="KW-0067">ATP-binding</keyword>
<dbReference type="InterPro" id="IPR003439">
    <property type="entry name" value="ABC_transporter-like_ATP-bd"/>
</dbReference>
<organism evidence="5 6">
    <name type="scientific">Brevibacillus fulvus</name>
    <dbReference type="NCBI Taxonomy" id="1125967"/>
    <lineage>
        <taxon>Bacteria</taxon>
        <taxon>Bacillati</taxon>
        <taxon>Bacillota</taxon>
        <taxon>Bacilli</taxon>
        <taxon>Bacillales</taxon>
        <taxon>Paenibacillaceae</taxon>
        <taxon>Brevibacillus</taxon>
    </lineage>
</organism>
<accession>A0A938Y4H1</accession>
<proteinExistence type="predicted"/>
<dbReference type="SMART" id="SM00382">
    <property type="entry name" value="AAA"/>
    <property type="match status" value="1"/>
</dbReference>
<dbReference type="EMBL" id="JAFBEB010000020">
    <property type="protein sequence ID" value="MBM7592139.1"/>
    <property type="molecule type" value="Genomic_DNA"/>
</dbReference>
<dbReference type="Pfam" id="PF00005">
    <property type="entry name" value="ABC_tran"/>
    <property type="match status" value="1"/>
</dbReference>
<keyword evidence="1" id="KW-0813">Transport</keyword>
<dbReference type="PROSITE" id="PS50893">
    <property type="entry name" value="ABC_TRANSPORTER_2"/>
    <property type="match status" value="1"/>
</dbReference>
<dbReference type="SUPFAM" id="SSF52540">
    <property type="entry name" value="P-loop containing nucleoside triphosphate hydrolases"/>
    <property type="match status" value="1"/>
</dbReference>
<dbReference type="Gene3D" id="3.40.50.300">
    <property type="entry name" value="P-loop containing nucleotide triphosphate hydrolases"/>
    <property type="match status" value="1"/>
</dbReference>